<dbReference type="EMBL" id="JAWJAX010000001">
    <property type="protein sequence ID" value="MDV2910270.1"/>
    <property type="molecule type" value="Genomic_DNA"/>
</dbReference>
<dbReference type="InterPro" id="IPR013321">
    <property type="entry name" value="Arc_rbn_hlx_hlx"/>
</dbReference>
<accession>A0AAN5Y8A6</accession>
<proteinExistence type="predicted"/>
<dbReference type="KEGG" id="paci:A4V11_05210"/>
<dbReference type="EMBL" id="JAWJAV010000002">
    <property type="protein sequence ID" value="MDV2620676.1"/>
    <property type="molecule type" value="Genomic_DNA"/>
</dbReference>
<dbReference type="GeneID" id="57366561"/>
<dbReference type="Proteomes" id="UP001280897">
    <property type="component" value="Unassembled WGS sequence"/>
</dbReference>
<dbReference type="Gene3D" id="1.10.1220.10">
    <property type="entry name" value="Met repressor-like"/>
    <property type="match status" value="1"/>
</dbReference>
<dbReference type="Proteomes" id="UP001280415">
    <property type="component" value="Unassembled WGS sequence"/>
</dbReference>
<gene>
    <name evidence="1" type="ORF">R0G89_02890</name>
    <name evidence="2" type="ORF">R0H03_00085</name>
</gene>
<evidence type="ECO:0000313" key="3">
    <source>
        <dbReference type="Proteomes" id="UP001280897"/>
    </source>
</evidence>
<reference evidence="1" key="1">
    <citation type="journal article" date="2023" name="PeerJ">
        <title>Selection and evaluation of lactic acid bacteria from chicken feces in Thailand as potential probiotics.</title>
        <authorList>
            <person name="Khurajog B."/>
            <person name="Disastra Y."/>
            <person name="Lawwyne L.D."/>
            <person name="Sirichokchatchawan W."/>
            <person name="Niyomtham W."/>
            <person name="Yindee J."/>
            <person name="Hampson D.J."/>
            <person name="Prapasarakul N."/>
        </authorList>
    </citation>
    <scope>NUCLEOTIDE SEQUENCE</scope>
    <source>
        <strain evidence="2">BF14</strain>
        <strain evidence="1">BF9</strain>
    </source>
</reference>
<reference evidence="1" key="2">
    <citation type="submission" date="2023-10" db="EMBL/GenBank/DDBJ databases">
        <authorList>
            <person name="Khurajog B."/>
        </authorList>
    </citation>
    <scope>NUCLEOTIDE SEQUENCE</scope>
    <source>
        <strain evidence="2">BF14</strain>
        <strain evidence="1">BF9</strain>
    </source>
</reference>
<evidence type="ECO:0008006" key="4">
    <source>
        <dbReference type="Google" id="ProtNLM"/>
    </source>
</evidence>
<protein>
    <recommendedName>
        <fullName evidence="4">Antitoxin</fullName>
    </recommendedName>
</protein>
<dbReference type="AlphaFoldDB" id="A0AAN5Y8A6"/>
<evidence type="ECO:0000313" key="2">
    <source>
        <dbReference type="EMBL" id="MDV2910270.1"/>
    </source>
</evidence>
<dbReference type="RefSeq" id="WP_002829742.1">
    <property type="nucleotide sequence ID" value="NZ_BMWN01000002.1"/>
</dbReference>
<sequence>MSNQLRDISVEKEIYCEMFEVEPTGVSDQLIHAFFERHAAEHLELLKAGYQQMADINAKITQDFTSCEAACEEHVFNVLSSD</sequence>
<comment type="caution">
    <text evidence="1">The sequence shown here is derived from an EMBL/GenBank/DDBJ whole genome shotgun (WGS) entry which is preliminary data.</text>
</comment>
<dbReference type="GO" id="GO:0006355">
    <property type="term" value="P:regulation of DNA-templated transcription"/>
    <property type="evidence" value="ECO:0007669"/>
    <property type="project" value="InterPro"/>
</dbReference>
<name>A0AAN5Y8A6_PEDAC</name>
<organism evidence="1 3">
    <name type="scientific">Pediococcus acidilactici</name>
    <dbReference type="NCBI Taxonomy" id="1254"/>
    <lineage>
        <taxon>Bacteria</taxon>
        <taxon>Bacillati</taxon>
        <taxon>Bacillota</taxon>
        <taxon>Bacilli</taxon>
        <taxon>Lactobacillales</taxon>
        <taxon>Lactobacillaceae</taxon>
        <taxon>Pediococcus</taxon>
        <taxon>Pediococcus acidilactici group</taxon>
    </lineage>
</organism>
<evidence type="ECO:0000313" key="1">
    <source>
        <dbReference type="EMBL" id="MDV2620676.1"/>
    </source>
</evidence>